<evidence type="ECO:0000256" key="7">
    <source>
        <dbReference type="ARBA" id="ARBA00033135"/>
    </source>
</evidence>
<keyword evidence="5" id="KW-0804">Transcription</keyword>
<dbReference type="AlphaFoldDB" id="A0A6G4W6M5"/>
<name>A0A6G4W6M5_9HYPH</name>
<evidence type="ECO:0000256" key="5">
    <source>
        <dbReference type="ARBA" id="ARBA00023163"/>
    </source>
</evidence>
<dbReference type="RefSeq" id="WP_165022125.1">
    <property type="nucleotide sequence ID" value="NZ_JAAKZF010000001.1"/>
</dbReference>
<evidence type="ECO:0000256" key="1">
    <source>
        <dbReference type="ARBA" id="ARBA00005230"/>
    </source>
</evidence>
<dbReference type="SUPFAM" id="SSF50118">
    <property type="entry name" value="Cell growth inhibitor/plasmid maintenance toxic component"/>
    <property type="match status" value="1"/>
</dbReference>
<dbReference type="EMBL" id="JAAKZF010000001">
    <property type="protein sequence ID" value="NGO49820.1"/>
    <property type="molecule type" value="Genomic_DNA"/>
</dbReference>
<reference evidence="8 9" key="1">
    <citation type="submission" date="2020-02" db="EMBL/GenBank/DDBJ databases">
        <title>Genome sequence of strain CCNWXJ40-4.</title>
        <authorList>
            <person name="Gao J."/>
            <person name="Sun J."/>
        </authorList>
    </citation>
    <scope>NUCLEOTIDE SEQUENCE [LARGE SCALE GENOMIC DNA]</scope>
    <source>
        <strain evidence="8 9">CCNWXJ 40-4</strain>
    </source>
</reference>
<keyword evidence="3" id="KW-0678">Repressor</keyword>
<sequence length="99" mass="11025">MARYDLFSSVGAEGYLLNVQTDLLDHLKTRVVIPLLPAGTTPPPVKRLNPIFEIGGQKYVLATQLLSAVPVQELTRREDSLSRYHDQIVGALDMLFQGF</sequence>
<evidence type="ECO:0000256" key="4">
    <source>
        <dbReference type="ARBA" id="ARBA00023015"/>
    </source>
</evidence>
<organism evidence="8 9">
    <name type="scientific">Allomesorhizobium camelthorni</name>
    <dbReference type="NCBI Taxonomy" id="475069"/>
    <lineage>
        <taxon>Bacteria</taxon>
        <taxon>Pseudomonadati</taxon>
        <taxon>Pseudomonadota</taxon>
        <taxon>Alphaproteobacteria</taxon>
        <taxon>Hyphomicrobiales</taxon>
        <taxon>Phyllobacteriaceae</taxon>
        <taxon>Allomesorhizobium</taxon>
    </lineage>
</organism>
<comment type="caution">
    <text evidence="8">The sequence shown here is derived from an EMBL/GenBank/DDBJ whole genome shotgun (WGS) entry which is preliminary data.</text>
</comment>
<dbReference type="Gene3D" id="2.30.30.110">
    <property type="match status" value="1"/>
</dbReference>
<comment type="similarity">
    <text evidence="1">Belongs to the CcdB toxin family.</text>
</comment>
<dbReference type="GO" id="GO:0006276">
    <property type="term" value="P:plasmid maintenance"/>
    <property type="evidence" value="ECO:0007669"/>
    <property type="project" value="InterPro"/>
</dbReference>
<gene>
    <name evidence="8" type="ORF">G6N73_01285</name>
</gene>
<protein>
    <recommendedName>
        <fullName evidence="2">Toxin CcdB</fullName>
    </recommendedName>
    <alternativeName>
        <fullName evidence="7">Cytotoxic protein CcdB</fullName>
    </alternativeName>
    <alternativeName>
        <fullName evidence="6">Protein LetD</fullName>
    </alternativeName>
</protein>
<dbReference type="Pfam" id="PF01845">
    <property type="entry name" value="CcdB"/>
    <property type="match status" value="1"/>
</dbReference>
<evidence type="ECO:0000313" key="9">
    <source>
        <dbReference type="Proteomes" id="UP001642900"/>
    </source>
</evidence>
<evidence type="ECO:0000313" key="8">
    <source>
        <dbReference type="EMBL" id="NGO49820.1"/>
    </source>
</evidence>
<evidence type="ECO:0000256" key="3">
    <source>
        <dbReference type="ARBA" id="ARBA00022491"/>
    </source>
</evidence>
<evidence type="ECO:0000256" key="6">
    <source>
        <dbReference type="ARBA" id="ARBA00029628"/>
    </source>
</evidence>
<dbReference type="Proteomes" id="UP001642900">
    <property type="component" value="Unassembled WGS sequence"/>
</dbReference>
<keyword evidence="9" id="KW-1185">Reference proteome</keyword>
<evidence type="ECO:0000256" key="2">
    <source>
        <dbReference type="ARBA" id="ARBA00015075"/>
    </source>
</evidence>
<dbReference type="InterPro" id="IPR011067">
    <property type="entry name" value="Plasmid_toxin/cell-grow_inhib"/>
</dbReference>
<dbReference type="InterPro" id="IPR002712">
    <property type="entry name" value="CcdB"/>
</dbReference>
<keyword evidence="4" id="KW-0805">Transcription regulation</keyword>
<proteinExistence type="inferred from homology"/>
<dbReference type="GO" id="GO:0008657">
    <property type="term" value="F:DNA topoisomerase type II (double strand cut, ATP-hydrolyzing) inhibitor activity"/>
    <property type="evidence" value="ECO:0007669"/>
    <property type="project" value="InterPro"/>
</dbReference>
<accession>A0A6G4W6M5</accession>